<dbReference type="Pfam" id="PF00582">
    <property type="entry name" value="Usp"/>
    <property type="match status" value="1"/>
</dbReference>
<feature type="non-terminal residue" evidence="3">
    <location>
        <position position="263"/>
    </location>
</feature>
<evidence type="ECO:0000256" key="1">
    <source>
        <dbReference type="ARBA" id="ARBA00008791"/>
    </source>
</evidence>
<evidence type="ECO:0000313" key="4">
    <source>
        <dbReference type="Proteomes" id="UP001204376"/>
    </source>
</evidence>
<dbReference type="EMBL" id="JANHOH010000020">
    <property type="protein sequence ID" value="MCQ6961619.1"/>
    <property type="molecule type" value="Genomic_DNA"/>
</dbReference>
<proteinExistence type="inferred from homology"/>
<dbReference type="PRINTS" id="PR01438">
    <property type="entry name" value="UNVRSLSTRESS"/>
</dbReference>
<dbReference type="RefSeq" id="WP_256541786.1">
    <property type="nucleotide sequence ID" value="NZ_JANHOH010000020.1"/>
</dbReference>
<dbReference type="PANTHER" id="PTHR46268">
    <property type="entry name" value="STRESS RESPONSE PROTEIN NHAX"/>
    <property type="match status" value="1"/>
</dbReference>
<comment type="similarity">
    <text evidence="1">Belongs to the universal stress protein A family.</text>
</comment>
<dbReference type="CDD" id="cd00293">
    <property type="entry name" value="USP-like"/>
    <property type="match status" value="1"/>
</dbReference>
<evidence type="ECO:0000259" key="2">
    <source>
        <dbReference type="Pfam" id="PF00582"/>
    </source>
</evidence>
<gene>
    <name evidence="3" type="ORF">NPE20_26870</name>
</gene>
<organism evidence="3 4">
    <name type="scientific">Mucilaginibacter aquariorum</name>
    <dbReference type="NCBI Taxonomy" id="2967225"/>
    <lineage>
        <taxon>Bacteria</taxon>
        <taxon>Pseudomonadati</taxon>
        <taxon>Bacteroidota</taxon>
        <taxon>Sphingobacteriia</taxon>
        <taxon>Sphingobacteriales</taxon>
        <taxon>Sphingobacteriaceae</taxon>
        <taxon>Mucilaginibacter</taxon>
    </lineage>
</organism>
<feature type="domain" description="UspA" evidence="2">
    <location>
        <begin position="1"/>
        <end position="147"/>
    </location>
</feature>
<accession>A0ABT1TAF3</accession>
<protein>
    <submittedName>
        <fullName evidence="3">Universal stress protein</fullName>
    </submittedName>
</protein>
<reference evidence="3 4" key="1">
    <citation type="submission" date="2022-07" db="EMBL/GenBank/DDBJ databases">
        <title>Mucilaginibacter sp. JC4.</title>
        <authorList>
            <person name="Le V."/>
            <person name="Ko S.-R."/>
            <person name="Ahn C.-Y."/>
            <person name="Oh H.-M."/>
        </authorList>
    </citation>
    <scope>NUCLEOTIDE SEQUENCE [LARGE SCALE GENOMIC DNA]</scope>
    <source>
        <strain evidence="3 4">JC4</strain>
    </source>
</reference>
<dbReference type="PANTHER" id="PTHR46268:SF6">
    <property type="entry name" value="UNIVERSAL STRESS PROTEIN UP12"/>
    <property type="match status" value="1"/>
</dbReference>
<name>A0ABT1TAF3_9SPHI</name>
<sequence>MKKLLVLTDFTANAFHAAGAALHLARKMDTGILLYHTLPYIPLIPSDSGGPYVTETATMLFEDSKERLIREADKLREVAAMRGYAAEITERSGDGSLGDLITELTEDPDVELVVMGGRSGGALDHLLSGSDTAAVIRKAKKPVLVIPLAASGDIPKKMLFASDFGDFDIPAVSYLHQLAARLGTQLDIVHMVPHGEVVTEIGAEVAFRKYLDQHHLNFNQVFAEDVHQGLQHYCKQNGVDMLAMTHGEHSFIARLFGHSETRA</sequence>
<dbReference type="SUPFAM" id="SSF52402">
    <property type="entry name" value="Adenine nucleotide alpha hydrolases-like"/>
    <property type="match status" value="2"/>
</dbReference>
<dbReference type="InterPro" id="IPR006016">
    <property type="entry name" value="UspA"/>
</dbReference>
<keyword evidence="4" id="KW-1185">Reference proteome</keyword>
<dbReference type="Gene3D" id="3.40.50.620">
    <property type="entry name" value="HUPs"/>
    <property type="match status" value="2"/>
</dbReference>
<dbReference type="InterPro" id="IPR014729">
    <property type="entry name" value="Rossmann-like_a/b/a_fold"/>
</dbReference>
<dbReference type="Proteomes" id="UP001204376">
    <property type="component" value="Unassembled WGS sequence"/>
</dbReference>
<dbReference type="InterPro" id="IPR006015">
    <property type="entry name" value="Universal_stress_UspA"/>
</dbReference>
<evidence type="ECO:0000313" key="3">
    <source>
        <dbReference type="EMBL" id="MCQ6961619.1"/>
    </source>
</evidence>
<comment type="caution">
    <text evidence="3">The sequence shown here is derived from an EMBL/GenBank/DDBJ whole genome shotgun (WGS) entry which is preliminary data.</text>
</comment>